<evidence type="ECO:0000313" key="2">
    <source>
        <dbReference type="Proteomes" id="UP000182660"/>
    </source>
</evidence>
<comment type="caution">
    <text evidence="1">The sequence shown here is derived from an EMBL/GenBank/DDBJ whole genome shotgun (WGS) entry which is preliminary data.</text>
</comment>
<dbReference type="GeneID" id="61294469"/>
<organism evidence="1 2">
    <name type="scientific">Moritella viscosa</name>
    <dbReference type="NCBI Taxonomy" id="80854"/>
    <lineage>
        <taxon>Bacteria</taxon>
        <taxon>Pseudomonadati</taxon>
        <taxon>Pseudomonadota</taxon>
        <taxon>Gammaproteobacteria</taxon>
        <taxon>Alteromonadales</taxon>
        <taxon>Moritellaceae</taxon>
        <taxon>Moritella</taxon>
    </lineage>
</organism>
<dbReference type="GO" id="GO:0004601">
    <property type="term" value="F:peroxidase activity"/>
    <property type="evidence" value="ECO:0007669"/>
    <property type="project" value="UniProtKB-KW"/>
</dbReference>
<dbReference type="RefSeq" id="WP_045111278.1">
    <property type="nucleotide sequence ID" value="NZ_CAWQZC010000101.1"/>
</dbReference>
<evidence type="ECO:0000313" key="1">
    <source>
        <dbReference type="EMBL" id="SGY85172.1"/>
    </source>
</evidence>
<accession>A0ABY1H8M4</accession>
<keyword evidence="1" id="KW-0560">Oxidoreductase</keyword>
<protein>
    <submittedName>
        <fullName evidence="1">Dyp-type peroxidase family</fullName>
    </submittedName>
</protein>
<dbReference type="EMBL" id="FPLJ01000022">
    <property type="protein sequence ID" value="SGY85172.1"/>
    <property type="molecule type" value="Genomic_DNA"/>
</dbReference>
<sequence length="79" mass="8377">MSEIIITVNSLHVNNKDFQLEVSATVNESDNSLDNAVASTINGIIKQALSQASSQEELAGVIKANITSTRGQQTPANVH</sequence>
<name>A0ABY1H8M4_9GAMM</name>
<proteinExistence type="predicted"/>
<dbReference type="Proteomes" id="UP000182660">
    <property type="component" value="Unassembled WGS sequence"/>
</dbReference>
<gene>
    <name evidence="1" type="ORF">MT2528_0800</name>
</gene>
<reference evidence="1 2" key="1">
    <citation type="submission" date="2016-11" db="EMBL/GenBank/DDBJ databases">
        <authorList>
            <person name="Klemetsen T."/>
        </authorList>
    </citation>
    <scope>NUCLEOTIDE SEQUENCE [LARGE SCALE GENOMIC DNA]</scope>
    <source>
        <strain evidence="1">MT 2528</strain>
    </source>
</reference>
<keyword evidence="1" id="KW-0575">Peroxidase</keyword>
<keyword evidence="2" id="KW-1185">Reference proteome</keyword>